<protein>
    <submittedName>
        <fullName evidence="1">Uncharacterized protein</fullName>
    </submittedName>
</protein>
<dbReference type="AlphaFoldDB" id="C4J035"/>
<proteinExistence type="evidence at transcript level"/>
<name>C4J035_MAIZE</name>
<dbReference type="EMBL" id="BT084182">
    <property type="protein sequence ID" value="ACR34535.1"/>
    <property type="molecule type" value="mRNA"/>
</dbReference>
<reference evidence="1" key="2">
    <citation type="submission" date="2012-06" db="EMBL/GenBank/DDBJ databases">
        <authorList>
            <person name="Yu Y."/>
            <person name="Currie J."/>
            <person name="Lomeli R."/>
            <person name="Angelova A."/>
            <person name="Collura K."/>
            <person name="Wissotski M."/>
            <person name="Campos D."/>
            <person name="Kudrna D."/>
            <person name="Golser W."/>
            <person name="Ashely E."/>
            <person name="Descour A."/>
            <person name="Fernandes J."/>
            <person name="Soderlund C."/>
            <person name="Walbot V."/>
        </authorList>
    </citation>
    <scope>NUCLEOTIDE SEQUENCE</scope>
    <source>
        <strain evidence="1">B73</strain>
    </source>
</reference>
<evidence type="ECO:0000313" key="1">
    <source>
        <dbReference type="EMBL" id="ACR34535.1"/>
    </source>
</evidence>
<sequence length="26" mass="2824">MAAGAGRVACCWIGPRKPASRSRRCY</sequence>
<reference evidence="1" key="1">
    <citation type="journal article" date="2009" name="PLoS Genet.">
        <title>Sequencing, mapping, and analysis of 27,455 maize full-length cDNAs.</title>
        <authorList>
            <person name="Soderlund C."/>
            <person name="Descour A."/>
            <person name="Kudrna D."/>
            <person name="Bomhoff M."/>
            <person name="Boyd L."/>
            <person name="Currie J."/>
            <person name="Angelova A."/>
            <person name="Collura K."/>
            <person name="Wissotski M."/>
            <person name="Ashley E."/>
            <person name="Morrow D."/>
            <person name="Fernandes J."/>
            <person name="Walbot V."/>
            <person name="Yu Y."/>
        </authorList>
    </citation>
    <scope>NUCLEOTIDE SEQUENCE</scope>
    <source>
        <strain evidence="1">B73</strain>
    </source>
</reference>
<organism evidence="1">
    <name type="scientific">Zea mays</name>
    <name type="common">Maize</name>
    <dbReference type="NCBI Taxonomy" id="4577"/>
    <lineage>
        <taxon>Eukaryota</taxon>
        <taxon>Viridiplantae</taxon>
        <taxon>Streptophyta</taxon>
        <taxon>Embryophyta</taxon>
        <taxon>Tracheophyta</taxon>
        <taxon>Spermatophyta</taxon>
        <taxon>Magnoliopsida</taxon>
        <taxon>Liliopsida</taxon>
        <taxon>Poales</taxon>
        <taxon>Poaceae</taxon>
        <taxon>PACMAD clade</taxon>
        <taxon>Panicoideae</taxon>
        <taxon>Andropogonodae</taxon>
        <taxon>Andropogoneae</taxon>
        <taxon>Tripsacinae</taxon>
        <taxon>Zea</taxon>
    </lineage>
</organism>
<accession>C4J035</accession>